<sequence length="84" mass="9816">MRRNIFCNAINGIEKTRFTLSADKMYDTNAVQQTLEDHFSNAEIVIPPKDNTFANEAHQSKRMICSLRLWHYRGAVRVVIDIKY</sequence>
<protein>
    <recommendedName>
        <fullName evidence="3">Transposase</fullName>
    </recommendedName>
</protein>
<organism evidence="1 2">
    <name type="scientific">Photobacterium leiognathi lrivu.4.1</name>
    <dbReference type="NCBI Taxonomy" id="1248232"/>
    <lineage>
        <taxon>Bacteria</taxon>
        <taxon>Pseudomonadati</taxon>
        <taxon>Pseudomonadota</taxon>
        <taxon>Gammaproteobacteria</taxon>
        <taxon>Vibrionales</taxon>
        <taxon>Vibrionaceae</taxon>
        <taxon>Photobacterium</taxon>
    </lineage>
</organism>
<accession>V5H1K9</accession>
<dbReference type="AlphaFoldDB" id="V5H1K9"/>
<gene>
    <name evidence="1" type="ORF">PLEI_0258</name>
</gene>
<proteinExistence type="predicted"/>
<evidence type="ECO:0008006" key="3">
    <source>
        <dbReference type="Google" id="ProtNLM"/>
    </source>
</evidence>
<reference evidence="2" key="1">
    <citation type="submission" date="2012-12" db="EMBL/GenBank/DDBJ databases">
        <title>Genome Sequence of Photobacterium leiognathi lrivu.4.1.</title>
        <authorList>
            <person name="Urbanczyk H."/>
            <person name="Ogura Y."/>
            <person name="Hayashi T."/>
            <person name="Dunlap P.V."/>
        </authorList>
    </citation>
    <scope>NUCLEOTIDE SEQUENCE [LARGE SCALE GENOMIC DNA]</scope>
    <source>
        <strain evidence="2">lrivu.4.1</strain>
    </source>
</reference>
<evidence type="ECO:0000313" key="1">
    <source>
        <dbReference type="EMBL" id="GAD28615.1"/>
    </source>
</evidence>
<dbReference type="EMBL" id="DF196808">
    <property type="protein sequence ID" value="GAD28615.1"/>
    <property type="molecule type" value="Genomic_DNA"/>
</dbReference>
<name>V5H1K9_PHOLE</name>
<evidence type="ECO:0000313" key="2">
    <source>
        <dbReference type="Proteomes" id="UP000030675"/>
    </source>
</evidence>
<dbReference type="HOGENOM" id="CLU_2524623_0_0_6"/>
<dbReference type="Proteomes" id="UP000030675">
    <property type="component" value="Unassembled WGS sequence"/>
</dbReference>
<dbReference type="eggNOG" id="ENOG5032BU2">
    <property type="taxonomic scope" value="Bacteria"/>
</dbReference>